<dbReference type="KEGG" id="pda:120107571"/>
<dbReference type="PANTHER" id="PTHR35218:SF9">
    <property type="entry name" value="ENDONUCLEASE_EXONUCLEASE_PHOSPHATASE DOMAIN-CONTAINING PROTEIN"/>
    <property type="match status" value="1"/>
</dbReference>
<name>A0A8B8ZRD4_PHODC</name>
<evidence type="ECO:0000259" key="1">
    <source>
        <dbReference type="Pfam" id="PF03372"/>
    </source>
</evidence>
<dbReference type="GO" id="GO:0003824">
    <property type="term" value="F:catalytic activity"/>
    <property type="evidence" value="ECO:0007669"/>
    <property type="project" value="InterPro"/>
</dbReference>
<dbReference type="InterPro" id="IPR005135">
    <property type="entry name" value="Endo/exonuclease/phosphatase"/>
</dbReference>
<gene>
    <name evidence="3" type="primary">LOC120107571</name>
</gene>
<organism evidence="2 3">
    <name type="scientific">Phoenix dactylifera</name>
    <name type="common">Date palm</name>
    <dbReference type="NCBI Taxonomy" id="42345"/>
    <lineage>
        <taxon>Eukaryota</taxon>
        <taxon>Viridiplantae</taxon>
        <taxon>Streptophyta</taxon>
        <taxon>Embryophyta</taxon>
        <taxon>Tracheophyta</taxon>
        <taxon>Spermatophyta</taxon>
        <taxon>Magnoliopsida</taxon>
        <taxon>Liliopsida</taxon>
        <taxon>Arecaceae</taxon>
        <taxon>Coryphoideae</taxon>
        <taxon>Phoeniceae</taxon>
        <taxon>Phoenix</taxon>
    </lineage>
</organism>
<protein>
    <submittedName>
        <fullName evidence="3">Uncharacterized protein LOC120107571</fullName>
    </submittedName>
</protein>
<evidence type="ECO:0000313" key="3">
    <source>
        <dbReference type="RefSeq" id="XP_038976830.1"/>
    </source>
</evidence>
<dbReference type="RefSeq" id="XP_038976830.1">
    <property type="nucleotide sequence ID" value="XM_039120902.1"/>
</dbReference>
<dbReference type="PANTHER" id="PTHR35218">
    <property type="entry name" value="RNASE H DOMAIN-CONTAINING PROTEIN"/>
    <property type="match status" value="1"/>
</dbReference>
<evidence type="ECO:0000313" key="2">
    <source>
        <dbReference type="Proteomes" id="UP000228380"/>
    </source>
</evidence>
<dbReference type="AlphaFoldDB" id="A0A8B8ZRD4"/>
<accession>A0A8B8ZRD4</accession>
<dbReference type="Proteomes" id="UP000228380">
    <property type="component" value="Unplaced"/>
</dbReference>
<reference evidence="3" key="1">
    <citation type="submission" date="2025-08" db="UniProtKB">
        <authorList>
            <consortium name="RefSeq"/>
        </authorList>
    </citation>
    <scope>IDENTIFICATION</scope>
    <source>
        <tissue evidence="3">Young leaves</tissue>
    </source>
</reference>
<dbReference type="SUPFAM" id="SSF56219">
    <property type="entry name" value="DNase I-like"/>
    <property type="match status" value="1"/>
</dbReference>
<dbReference type="InterPro" id="IPR036691">
    <property type="entry name" value="Endo/exonu/phosph_ase_sf"/>
</dbReference>
<keyword evidence="2" id="KW-1185">Reference proteome</keyword>
<sequence>MKILAWNCRGAAKPSFLSSFRRFVQLHCPDICFLCETRISGEGLRRVQRRLAFDWDSFVVESQGLSGSILLLWKRGVASVDVFRNCTQQVVMVISEPNEAPWVLCGVYASTDYRTRRVLWDELTRLLTQGIPTMVVGDFNCILSSNEKRGGRAYSDSGDRREFREFLDETGLVDLGFSGPRFT</sequence>
<feature type="domain" description="Endonuclease/exonuclease/phosphatase" evidence="1">
    <location>
        <begin position="5"/>
        <end position="163"/>
    </location>
</feature>
<proteinExistence type="predicted"/>
<dbReference type="GeneID" id="120107571"/>
<dbReference type="OrthoDB" id="786811at2759"/>
<dbReference type="Gene3D" id="3.60.10.10">
    <property type="entry name" value="Endonuclease/exonuclease/phosphatase"/>
    <property type="match status" value="1"/>
</dbReference>
<dbReference type="Pfam" id="PF03372">
    <property type="entry name" value="Exo_endo_phos"/>
    <property type="match status" value="1"/>
</dbReference>